<evidence type="ECO:0000313" key="2">
    <source>
        <dbReference type="EMBL" id="KAJ7732837.1"/>
    </source>
</evidence>
<evidence type="ECO:0000313" key="3">
    <source>
        <dbReference type="Proteomes" id="UP001215598"/>
    </source>
</evidence>
<gene>
    <name evidence="2" type="ORF">B0H16DRAFT_1732564</name>
</gene>
<name>A0AAD7MVT4_9AGAR</name>
<feature type="region of interest" description="Disordered" evidence="1">
    <location>
        <begin position="231"/>
        <end position="255"/>
    </location>
</feature>
<sequence length="307" mass="33877">MNNHQELHDTHTARSIRGKAVAHMAELVVVISKRDNRQALGIFPKVTGLARKVHDSGSVASVFNGLVDTAKAAGKIKTDKTTLDRRCPTRWNADFDCLYAHSIFKIAGDLVDELSDVLSLFDEMTLHFSQSETPLISDSIGALEDLLTSLRNVRDDDETSDVVRVAACAGVMVAEKYISLTDECEVYSIAIVMSPDKKLDWFRSRKWKDEDIERIKNLAIDRWEESYKAFSKASTAPATSEPSNGASTGERRNRWKVVPTKITTTPNGPDRIQAYLAEPPISTSSLAALGGPISYCFLQEESTPSLA</sequence>
<evidence type="ECO:0000256" key="1">
    <source>
        <dbReference type="SAM" id="MobiDB-lite"/>
    </source>
</evidence>
<comment type="caution">
    <text evidence="2">The sequence shown here is derived from an EMBL/GenBank/DDBJ whole genome shotgun (WGS) entry which is preliminary data.</text>
</comment>
<dbReference type="Proteomes" id="UP001215598">
    <property type="component" value="Unassembled WGS sequence"/>
</dbReference>
<dbReference type="AlphaFoldDB" id="A0AAD7MVT4"/>
<accession>A0AAD7MVT4</accession>
<keyword evidence="3" id="KW-1185">Reference proteome</keyword>
<dbReference type="EMBL" id="JARKIB010000142">
    <property type="protein sequence ID" value="KAJ7732837.1"/>
    <property type="molecule type" value="Genomic_DNA"/>
</dbReference>
<organism evidence="2 3">
    <name type="scientific">Mycena metata</name>
    <dbReference type="NCBI Taxonomy" id="1033252"/>
    <lineage>
        <taxon>Eukaryota</taxon>
        <taxon>Fungi</taxon>
        <taxon>Dikarya</taxon>
        <taxon>Basidiomycota</taxon>
        <taxon>Agaricomycotina</taxon>
        <taxon>Agaricomycetes</taxon>
        <taxon>Agaricomycetidae</taxon>
        <taxon>Agaricales</taxon>
        <taxon>Marasmiineae</taxon>
        <taxon>Mycenaceae</taxon>
        <taxon>Mycena</taxon>
    </lineage>
</organism>
<proteinExistence type="predicted"/>
<protein>
    <submittedName>
        <fullName evidence="2">Uncharacterized protein</fullName>
    </submittedName>
</protein>
<reference evidence="2" key="1">
    <citation type="submission" date="2023-03" db="EMBL/GenBank/DDBJ databases">
        <title>Massive genome expansion in bonnet fungi (Mycena s.s.) driven by repeated elements and novel gene families across ecological guilds.</title>
        <authorList>
            <consortium name="Lawrence Berkeley National Laboratory"/>
            <person name="Harder C.B."/>
            <person name="Miyauchi S."/>
            <person name="Viragh M."/>
            <person name="Kuo A."/>
            <person name="Thoen E."/>
            <person name="Andreopoulos B."/>
            <person name="Lu D."/>
            <person name="Skrede I."/>
            <person name="Drula E."/>
            <person name="Henrissat B."/>
            <person name="Morin E."/>
            <person name="Kohler A."/>
            <person name="Barry K."/>
            <person name="LaButti K."/>
            <person name="Morin E."/>
            <person name="Salamov A."/>
            <person name="Lipzen A."/>
            <person name="Mereny Z."/>
            <person name="Hegedus B."/>
            <person name="Baldrian P."/>
            <person name="Stursova M."/>
            <person name="Weitz H."/>
            <person name="Taylor A."/>
            <person name="Grigoriev I.V."/>
            <person name="Nagy L.G."/>
            <person name="Martin F."/>
            <person name="Kauserud H."/>
        </authorList>
    </citation>
    <scope>NUCLEOTIDE SEQUENCE</scope>
    <source>
        <strain evidence="2">CBHHK182m</strain>
    </source>
</reference>
<feature type="compositionally biased region" description="Polar residues" evidence="1">
    <location>
        <begin position="232"/>
        <end position="247"/>
    </location>
</feature>